<dbReference type="InterPro" id="IPR015915">
    <property type="entry name" value="Kelch-typ_b-propeller"/>
</dbReference>
<dbReference type="PANTHER" id="PTHR46093">
    <property type="entry name" value="ACYL-COA-BINDING DOMAIN-CONTAINING PROTEIN 5"/>
    <property type="match status" value="1"/>
</dbReference>
<dbReference type="Gene3D" id="3.30.710.10">
    <property type="entry name" value="Potassium Channel Kv1.1, Chain A"/>
    <property type="match status" value="1"/>
</dbReference>
<keyword evidence="1" id="KW-0880">Kelch repeat</keyword>
<dbReference type="Gene3D" id="2.120.10.80">
    <property type="entry name" value="Kelch-type beta propeller"/>
    <property type="match status" value="1"/>
</dbReference>
<accession>A0A1E4RSR4</accession>
<dbReference type="Pfam" id="PF24681">
    <property type="entry name" value="Kelch_KLHDC2_KLHL20_DRC7"/>
    <property type="match status" value="1"/>
</dbReference>
<proteinExistence type="predicted"/>
<dbReference type="RefSeq" id="XP_020079367.1">
    <property type="nucleotide sequence ID" value="XM_020218311.1"/>
</dbReference>
<dbReference type="GeneID" id="30992861"/>
<organism evidence="5 6">
    <name type="scientific">Hyphopichia burtonii NRRL Y-1933</name>
    <dbReference type="NCBI Taxonomy" id="984485"/>
    <lineage>
        <taxon>Eukaryota</taxon>
        <taxon>Fungi</taxon>
        <taxon>Dikarya</taxon>
        <taxon>Ascomycota</taxon>
        <taxon>Saccharomycotina</taxon>
        <taxon>Pichiomycetes</taxon>
        <taxon>Debaryomycetaceae</taxon>
        <taxon>Hyphopichia</taxon>
    </lineage>
</organism>
<evidence type="ECO:0000313" key="6">
    <source>
        <dbReference type="Proteomes" id="UP000095085"/>
    </source>
</evidence>
<dbReference type="SUPFAM" id="SSF117281">
    <property type="entry name" value="Kelch motif"/>
    <property type="match status" value="1"/>
</dbReference>
<reference evidence="6" key="1">
    <citation type="submission" date="2016-05" db="EMBL/GenBank/DDBJ databases">
        <title>Comparative genomics of biotechnologically important yeasts.</title>
        <authorList>
            <consortium name="DOE Joint Genome Institute"/>
            <person name="Riley R."/>
            <person name="Haridas S."/>
            <person name="Wolfe K.H."/>
            <person name="Lopes M.R."/>
            <person name="Hittinger C.T."/>
            <person name="Goker M."/>
            <person name="Salamov A."/>
            <person name="Wisecaver J."/>
            <person name="Long T.M."/>
            <person name="Aerts A.L."/>
            <person name="Barry K."/>
            <person name="Choi C."/>
            <person name="Clum A."/>
            <person name="Coughlan A.Y."/>
            <person name="Deshpande S."/>
            <person name="Douglass A.P."/>
            <person name="Hanson S.J."/>
            <person name="Klenk H.-P."/>
            <person name="Labutti K."/>
            <person name="Lapidus A."/>
            <person name="Lindquist E."/>
            <person name="Lipzen A."/>
            <person name="Meier-Kolthoff J.P."/>
            <person name="Ohm R.A."/>
            <person name="Otillar R.P."/>
            <person name="Pangilinan J."/>
            <person name="Peng Y."/>
            <person name="Rokas A."/>
            <person name="Rosa C.A."/>
            <person name="Scheuner C."/>
            <person name="Sibirny A.A."/>
            <person name="Slot J.C."/>
            <person name="Stielow J.B."/>
            <person name="Sun H."/>
            <person name="Kurtzman C.P."/>
            <person name="Blackwell M."/>
            <person name="Grigoriev I.V."/>
            <person name="Jeffries T.W."/>
        </authorList>
    </citation>
    <scope>NUCLEOTIDE SEQUENCE [LARGE SCALE GENOMIC DNA]</scope>
    <source>
        <strain evidence="6">NRRL Y-1933</strain>
    </source>
</reference>
<evidence type="ECO:0000256" key="2">
    <source>
        <dbReference type="ARBA" id="ARBA00022737"/>
    </source>
</evidence>
<gene>
    <name evidence="5" type="ORF">HYPBUDRAFT_103905</name>
</gene>
<dbReference type="EMBL" id="KV454538">
    <property type="protein sequence ID" value="ODV70300.1"/>
    <property type="molecule type" value="Genomic_DNA"/>
</dbReference>
<dbReference type="PANTHER" id="PTHR46093:SF18">
    <property type="entry name" value="FIBRONECTIN TYPE-III DOMAIN-CONTAINING PROTEIN"/>
    <property type="match status" value="1"/>
</dbReference>
<evidence type="ECO:0000256" key="3">
    <source>
        <dbReference type="SAM" id="MobiDB-lite"/>
    </source>
</evidence>
<dbReference type="PROSITE" id="PS50097">
    <property type="entry name" value="BTB"/>
    <property type="match status" value="1"/>
</dbReference>
<evidence type="ECO:0000259" key="4">
    <source>
        <dbReference type="PROSITE" id="PS50097"/>
    </source>
</evidence>
<evidence type="ECO:0000256" key="1">
    <source>
        <dbReference type="ARBA" id="ARBA00022441"/>
    </source>
</evidence>
<dbReference type="Proteomes" id="UP000095085">
    <property type="component" value="Unassembled WGS sequence"/>
</dbReference>
<dbReference type="OrthoDB" id="432528at2759"/>
<protein>
    <recommendedName>
        <fullName evidence="4">BTB domain-containing protein</fullName>
    </recommendedName>
</protein>
<feature type="region of interest" description="Disordered" evidence="3">
    <location>
        <begin position="647"/>
        <end position="668"/>
    </location>
</feature>
<dbReference type="SUPFAM" id="SSF54695">
    <property type="entry name" value="POZ domain"/>
    <property type="match status" value="1"/>
</dbReference>
<dbReference type="AlphaFoldDB" id="A0A1E4RSR4"/>
<keyword evidence="2" id="KW-0677">Repeat</keyword>
<dbReference type="STRING" id="984485.A0A1E4RSR4"/>
<sequence length="716" mass="81464">MDVRKQEGFQLNTISGESCPKFNVKSTLVPCTGTDYVFLFGGFDDNDNLDSTIYLLNTKTKTWEIDDKHNGVYREGHLAIYIGQGNILVFGGIPFDEFPDPSNIGYDQNKTLFKKDSLMLIYNIFDRKWISAPKFALSSAPSPRSRHACCASQDGTRIYISGGLVNSTPLSDLYCYDLVSGIWHGPIDFAARFDHFITIHDGKLFSFGGLDHEMNHVTSSIVYFNFSDQSIGEISLLLHPNYSLGFVDSDDEDDDNLKVYDRSSNNFIPANSERIYLNSEINPFLKLEISLPLWGFENNNHGITIAYHDLSEFQYMPLVNLKNINSNLKVKTDQNVYDFAWKHAFISHDGRLFILGYEKLDVNSNSDSIRSTSENYLTKLIEIELFSLGIPTGLELKSDKKSQFGSLNLVNDFKKFLIKEEFTDFEIYTLKDESVKNDYNNYDEISDRIDRIMQTNINEGKDLISVVKVHKSMLLARWPHFQRLISSGMNETLTNRMFIPEPFITVKALVFYLYTGSLEFDQYIPANIFNIVDYSGLLILSNLYELPDLRAQTLFQLFKLLSLFIVNLDTDTDPEPRIGLFLKVWANAVISNESVFVSKVLEIIKSNWSIITRSLSFSQLPKELIIRLCQDCSVDSQIFKRRSPTPMRNSFESLLSSPHTPSNGSAGIRATHSNSPFLRVINDGSPSIQDRENTDISHFPTLQMLSNDLADSIGED</sequence>
<evidence type="ECO:0000313" key="5">
    <source>
        <dbReference type="EMBL" id="ODV70300.1"/>
    </source>
</evidence>
<dbReference type="InterPro" id="IPR011333">
    <property type="entry name" value="SKP1/BTB/POZ_sf"/>
</dbReference>
<keyword evidence="6" id="KW-1185">Reference proteome</keyword>
<dbReference type="InterPro" id="IPR000210">
    <property type="entry name" value="BTB/POZ_dom"/>
</dbReference>
<feature type="domain" description="BTB" evidence="4">
    <location>
        <begin position="449"/>
        <end position="522"/>
    </location>
</feature>
<name>A0A1E4RSR4_9ASCO</name>